<dbReference type="PROSITE" id="PS51420">
    <property type="entry name" value="RHO"/>
    <property type="match status" value="1"/>
</dbReference>
<dbReference type="SMART" id="SM00271">
    <property type="entry name" value="DnaJ"/>
    <property type="match status" value="1"/>
</dbReference>
<evidence type="ECO:0000256" key="1">
    <source>
        <dbReference type="ARBA" id="ARBA00010476"/>
    </source>
</evidence>
<organism evidence="8 9">
    <name type="scientific">Anaeramoeba ignava</name>
    <name type="common">Anaerobic marine amoeba</name>
    <dbReference type="NCBI Taxonomy" id="1746090"/>
    <lineage>
        <taxon>Eukaryota</taxon>
        <taxon>Metamonada</taxon>
        <taxon>Anaeramoebidae</taxon>
        <taxon>Anaeramoeba</taxon>
    </lineage>
</organism>
<dbReference type="InterPro" id="IPR001623">
    <property type="entry name" value="DnaJ_domain"/>
</dbReference>
<dbReference type="SUPFAM" id="SSF52540">
    <property type="entry name" value="P-loop containing nucleoside triphosphate hydrolases"/>
    <property type="match status" value="1"/>
</dbReference>
<dbReference type="SUPFAM" id="SSF47144">
    <property type="entry name" value="HSC20 (HSCB), C-terminal oligomerisation domain"/>
    <property type="match status" value="1"/>
</dbReference>
<evidence type="ECO:0000256" key="6">
    <source>
        <dbReference type="SAM" id="Coils"/>
    </source>
</evidence>
<sequence>MNNNSVSTFIIKQLIIGDSMTGKSSIMIRYCDNKFIDSVEATVGVDFRYVSVQKNGRHFGLQIWDTAGQEQFRTIINSYYRGSHAIMIVYDITNEKSFEQVVYWFNEAETYAPKEISKLLVGNKKDQEKHRVITYQQGKDLADSYNSGFIEVSAKTGENIKEAFELLGFEQFNKLSNENLNQKEQEIHFQIKFLDPNKCEDCPTKPCCESDNCCWNCKYRKDHNTLFCQKCYKLQEPFKQDHFEIFGLEKKIDIDLKQLEDKYEELQKMLHPDKFFSKSSQEQEYSSEHSSRINQAYYILKNFNLRARYLLHLNGFNFDEYTEKDPALLMEIMEKREEIENMTSQEELKKIKDENSLEIKKVEQNLIQNFNQKNFNQAKKNIIRLQYLTKLDKDISTKITLK</sequence>
<dbReference type="GO" id="GO:0044571">
    <property type="term" value="P:[2Fe-2S] cluster assembly"/>
    <property type="evidence" value="ECO:0007669"/>
    <property type="project" value="InterPro"/>
</dbReference>
<dbReference type="Proteomes" id="UP001149090">
    <property type="component" value="Unassembled WGS sequence"/>
</dbReference>
<comment type="caution">
    <text evidence="8">The sequence shown here is derived from an EMBL/GenBank/DDBJ whole genome shotgun (WGS) entry which is preliminary data.</text>
</comment>
<evidence type="ECO:0000256" key="5">
    <source>
        <dbReference type="ARBA" id="ARBA00023288"/>
    </source>
</evidence>
<dbReference type="InterPro" id="IPR005225">
    <property type="entry name" value="Small_GTP-bd"/>
</dbReference>
<dbReference type="Pfam" id="PF00071">
    <property type="entry name" value="Ras"/>
    <property type="match status" value="1"/>
</dbReference>
<dbReference type="GO" id="GO:0051259">
    <property type="term" value="P:protein complex oligomerization"/>
    <property type="evidence" value="ECO:0007669"/>
    <property type="project" value="InterPro"/>
</dbReference>
<dbReference type="InterPro" id="IPR036386">
    <property type="entry name" value="HscB_C_sf"/>
</dbReference>
<keyword evidence="9" id="KW-1185">Reference proteome</keyword>
<dbReference type="NCBIfam" id="TIGR00714">
    <property type="entry name" value="hscB"/>
    <property type="match status" value="1"/>
</dbReference>
<dbReference type="GO" id="GO:0005739">
    <property type="term" value="C:mitochondrion"/>
    <property type="evidence" value="ECO:0007669"/>
    <property type="project" value="TreeGrafter"/>
</dbReference>
<feature type="domain" description="J" evidence="7">
    <location>
        <begin position="241"/>
        <end position="313"/>
    </location>
</feature>
<dbReference type="FunFam" id="3.40.50.300:FF:001129">
    <property type="entry name" value="ras-related protein Rab-44 isoform X2"/>
    <property type="match status" value="1"/>
</dbReference>
<dbReference type="Gene3D" id="1.10.287.110">
    <property type="entry name" value="DnaJ domain"/>
    <property type="match status" value="1"/>
</dbReference>
<gene>
    <name evidence="8" type="ORF">M0811_12903</name>
</gene>
<dbReference type="CDD" id="cd06257">
    <property type="entry name" value="DnaJ"/>
    <property type="match status" value="1"/>
</dbReference>
<evidence type="ECO:0000259" key="7">
    <source>
        <dbReference type="PROSITE" id="PS50076"/>
    </source>
</evidence>
<accession>A0A9Q0R5N7</accession>
<keyword evidence="5" id="KW-0449">Lipoprotein</keyword>
<dbReference type="InterPro" id="IPR036869">
    <property type="entry name" value="J_dom_sf"/>
</dbReference>
<dbReference type="PROSITE" id="PS50076">
    <property type="entry name" value="DNAJ_2"/>
    <property type="match status" value="1"/>
</dbReference>
<feature type="coiled-coil region" evidence="6">
    <location>
        <begin position="334"/>
        <end position="365"/>
    </location>
</feature>
<dbReference type="PRINTS" id="PR00449">
    <property type="entry name" value="RASTRNSFRMNG"/>
</dbReference>
<dbReference type="SMART" id="SM00175">
    <property type="entry name" value="RAB"/>
    <property type="match status" value="1"/>
</dbReference>
<keyword evidence="2" id="KW-0547">Nucleotide-binding</keyword>
<dbReference type="SMART" id="SM00174">
    <property type="entry name" value="RHO"/>
    <property type="match status" value="1"/>
</dbReference>
<evidence type="ECO:0000256" key="4">
    <source>
        <dbReference type="ARBA" id="ARBA00023186"/>
    </source>
</evidence>
<dbReference type="InterPro" id="IPR027417">
    <property type="entry name" value="P-loop_NTPase"/>
</dbReference>
<dbReference type="InterPro" id="IPR004640">
    <property type="entry name" value="HscB"/>
</dbReference>
<dbReference type="Gene3D" id="1.20.1280.20">
    <property type="entry name" value="HscB, C-terminal domain"/>
    <property type="match status" value="1"/>
</dbReference>
<dbReference type="PROSITE" id="PS51419">
    <property type="entry name" value="RAB"/>
    <property type="match status" value="1"/>
</dbReference>
<dbReference type="NCBIfam" id="TIGR00231">
    <property type="entry name" value="small_GTP"/>
    <property type="match status" value="1"/>
</dbReference>
<keyword evidence="4" id="KW-0143">Chaperone</keyword>
<keyword evidence="3" id="KW-0342">GTP-binding</keyword>
<dbReference type="PANTHER" id="PTHR14021:SF15">
    <property type="entry name" value="IRON-SULFUR CLUSTER CO-CHAPERONE PROTEIN HSCB"/>
    <property type="match status" value="1"/>
</dbReference>
<dbReference type="SMART" id="SM00173">
    <property type="entry name" value="RAS"/>
    <property type="match status" value="1"/>
</dbReference>
<dbReference type="CDD" id="cd00154">
    <property type="entry name" value="Rab"/>
    <property type="match status" value="1"/>
</dbReference>
<reference evidence="8" key="1">
    <citation type="submission" date="2022-10" db="EMBL/GenBank/DDBJ databases">
        <title>Novel sulphate-reducing endosymbionts in the free-living metamonad Anaeramoeba.</title>
        <authorList>
            <person name="Jerlstrom-Hultqvist J."/>
            <person name="Cepicka I."/>
            <person name="Gallot-Lavallee L."/>
            <person name="Salas-Leiva D."/>
            <person name="Curtis B.A."/>
            <person name="Zahonova K."/>
            <person name="Pipaliya S."/>
            <person name="Dacks J."/>
            <person name="Roger A.J."/>
        </authorList>
    </citation>
    <scope>NUCLEOTIDE SEQUENCE</scope>
    <source>
        <strain evidence="8">BMAN</strain>
    </source>
</reference>
<dbReference type="PROSITE" id="PS51421">
    <property type="entry name" value="RAS"/>
    <property type="match status" value="1"/>
</dbReference>
<dbReference type="InterPro" id="IPR001806">
    <property type="entry name" value="Small_GTPase"/>
</dbReference>
<dbReference type="Gene3D" id="3.40.50.300">
    <property type="entry name" value="P-loop containing nucleotide triphosphate hydrolases"/>
    <property type="match status" value="1"/>
</dbReference>
<proteinExistence type="inferred from homology"/>
<dbReference type="GO" id="GO:0003924">
    <property type="term" value="F:GTPase activity"/>
    <property type="evidence" value="ECO:0007669"/>
    <property type="project" value="InterPro"/>
</dbReference>
<evidence type="ECO:0000256" key="3">
    <source>
        <dbReference type="ARBA" id="ARBA00023134"/>
    </source>
</evidence>
<dbReference type="GO" id="GO:0051087">
    <property type="term" value="F:protein-folding chaperone binding"/>
    <property type="evidence" value="ECO:0007669"/>
    <property type="project" value="InterPro"/>
</dbReference>
<dbReference type="InterPro" id="IPR009073">
    <property type="entry name" value="HscB_oligo_C"/>
</dbReference>
<keyword evidence="6" id="KW-0175">Coiled coil</keyword>
<dbReference type="SMART" id="SM00176">
    <property type="entry name" value="RAN"/>
    <property type="match status" value="1"/>
</dbReference>
<protein>
    <submittedName>
        <fullName evidence="8">Small rab-related gtpase</fullName>
    </submittedName>
</protein>
<evidence type="ECO:0000313" key="9">
    <source>
        <dbReference type="Proteomes" id="UP001149090"/>
    </source>
</evidence>
<comment type="similarity">
    <text evidence="1">Belongs to the HscB family.</text>
</comment>
<dbReference type="Pfam" id="PF07743">
    <property type="entry name" value="HSCB_C"/>
    <property type="match status" value="1"/>
</dbReference>
<evidence type="ECO:0000313" key="8">
    <source>
        <dbReference type="EMBL" id="KAJ5067453.1"/>
    </source>
</evidence>
<evidence type="ECO:0000256" key="2">
    <source>
        <dbReference type="ARBA" id="ARBA00022741"/>
    </source>
</evidence>
<dbReference type="AlphaFoldDB" id="A0A9Q0R5N7"/>
<dbReference type="GO" id="GO:0001671">
    <property type="term" value="F:ATPase activator activity"/>
    <property type="evidence" value="ECO:0007669"/>
    <property type="project" value="InterPro"/>
</dbReference>
<dbReference type="PANTHER" id="PTHR14021">
    <property type="entry name" value="IRON-SULFUR CLUSTER CO-CHAPERONE PROTEIN HSCB"/>
    <property type="match status" value="1"/>
</dbReference>
<dbReference type="SUPFAM" id="SSF46565">
    <property type="entry name" value="Chaperone J-domain"/>
    <property type="match status" value="1"/>
</dbReference>
<name>A0A9Q0R5N7_ANAIG</name>
<dbReference type="EMBL" id="JAPDFW010000127">
    <property type="protein sequence ID" value="KAJ5067453.1"/>
    <property type="molecule type" value="Genomic_DNA"/>
</dbReference>
<dbReference type="GO" id="GO:0005525">
    <property type="term" value="F:GTP binding"/>
    <property type="evidence" value="ECO:0007669"/>
    <property type="project" value="UniProtKB-KW"/>
</dbReference>